<feature type="transmembrane region" description="Helical" evidence="1">
    <location>
        <begin position="334"/>
        <end position="352"/>
    </location>
</feature>
<gene>
    <name evidence="2" type="ORF">HRQ87_05940</name>
</gene>
<dbReference type="Gene3D" id="3.30.2090.10">
    <property type="entry name" value="Multidrug efflux transporter AcrB TolC docking domain, DN and DC subdomains"/>
    <property type="match status" value="2"/>
</dbReference>
<accession>A0ABX2IU32</accession>
<dbReference type="Gene3D" id="3.30.70.1430">
    <property type="entry name" value="Multidrug efflux transporter AcrB pore domain"/>
    <property type="match status" value="2"/>
</dbReference>
<dbReference type="Gene3D" id="3.30.70.1320">
    <property type="entry name" value="Multidrug efflux transporter AcrB pore domain like"/>
    <property type="match status" value="1"/>
</dbReference>
<feature type="transmembrane region" description="Helical" evidence="1">
    <location>
        <begin position="12"/>
        <end position="32"/>
    </location>
</feature>
<dbReference type="PRINTS" id="PR00702">
    <property type="entry name" value="ACRIFLAVINRP"/>
</dbReference>
<feature type="transmembrane region" description="Helical" evidence="1">
    <location>
        <begin position="981"/>
        <end position="1001"/>
    </location>
</feature>
<dbReference type="EMBL" id="JABUFE010000002">
    <property type="protein sequence ID" value="NSX54337.1"/>
    <property type="molecule type" value="Genomic_DNA"/>
</dbReference>
<feature type="transmembrane region" description="Helical" evidence="1">
    <location>
        <begin position="359"/>
        <end position="379"/>
    </location>
</feature>
<keyword evidence="1" id="KW-1133">Transmembrane helix</keyword>
<dbReference type="SUPFAM" id="SSF82693">
    <property type="entry name" value="Multidrug efflux transporter AcrB pore domain, PN1, PN2, PC1 and PC2 subdomains"/>
    <property type="match status" value="2"/>
</dbReference>
<dbReference type="SUPFAM" id="SSF82714">
    <property type="entry name" value="Multidrug efflux transporter AcrB TolC docking domain, DN and DC subdomains"/>
    <property type="match status" value="1"/>
</dbReference>
<dbReference type="InterPro" id="IPR027463">
    <property type="entry name" value="AcrB_DN_DC_subdom"/>
</dbReference>
<evidence type="ECO:0000256" key="1">
    <source>
        <dbReference type="SAM" id="Phobius"/>
    </source>
</evidence>
<dbReference type="Gene3D" id="3.30.70.1440">
    <property type="entry name" value="Multidrug efflux transporter AcrB pore domain"/>
    <property type="match status" value="1"/>
</dbReference>
<evidence type="ECO:0000313" key="2">
    <source>
        <dbReference type="EMBL" id="NSX54337.1"/>
    </source>
</evidence>
<keyword evidence="1" id="KW-0472">Membrane</keyword>
<feature type="transmembrane region" description="Helical" evidence="1">
    <location>
        <begin position="858"/>
        <end position="874"/>
    </location>
</feature>
<dbReference type="Pfam" id="PF00873">
    <property type="entry name" value="ACR_tran"/>
    <property type="match status" value="1"/>
</dbReference>
<dbReference type="Gene3D" id="1.20.1640.10">
    <property type="entry name" value="Multidrug efflux transporter AcrB transmembrane domain"/>
    <property type="match status" value="2"/>
</dbReference>
<feature type="transmembrane region" description="Helical" evidence="1">
    <location>
        <begin position="881"/>
        <end position="900"/>
    </location>
</feature>
<dbReference type="InterPro" id="IPR001036">
    <property type="entry name" value="Acrflvin-R"/>
</dbReference>
<sequence>MDIARRSIEKPLYTWLLVLFCLIGGALGFVSVGKLEDPVFTIKEAVVITPYPGATAQEVATEVSEPLESAIQKMGEIKIVTSRNQPGISVITVEIKDTYDGDQMPQIWDDLRNKVGDAQSELPTGARQSLVNDGFGDVFGIFYAIQTDGFSDGEKHEIANYLRREILTVSGVADVELRGLPQEAIFVSPPTENLVNLGIDPGVLVTAVANSDAVSPTGTVPNGTQNLTINRPEGDDSVSEIAGLSVGIAGEVLNLADIADVSRERIDKPTEILRHNGASVFTLGVAGLTSENIVTVGDRVEQKLDQLQGELPYGVQIFPIYEQHKVVAEANTGFLVNLALSVGTVIAVLALFMGVRAAIVVGTTLLLTVVSTFFFMFIFDIKMERISLGALIIAMGMLVDNAIVVAEGMQIAMRRGQTAKQAAQKVAAQTQIPLLGATIIGIMAFAGIGLSPDATGEFLFSLFAVIGISLLLSWLLAITVTPLLAHYLFKVGGLKDGQDPYGGLIFRGYGAVLKGALRVRWLVIAGLIGVTAACFMAFGSVKQQFFPPSNTPLFYLNYKLAQGTSIKDTSSDLKILENWLLERDDVASVTATIGQGATRFILTYSPESADTSYGQLIIRAKTFDDIPAVKKALDEYAADTLPWAEVKTQQIIYGPATGADVEARFIGKDADVLRILGEQAVAIFEANALLEGVHTDWRERELTVRPIYATERAQAAGITREDVAQTMLIATDGILAGQYREDDRLIPIYVRAPDAQRAQDGSLLNQVIYSSALQDFLPVVQAIEGFELQPRDTLIHRRDRQKTLTVQANAITGVTPPTAFAQVRSLIEDMDLPPGYEMEWGGEFESASEAQASLGRQMPLSFMTMLIITILLFGKLRQTAVIWLLVPMAVNGVALGLLFSGLPFSFTALLGLLSLSGMLIKNGIVLVEEIDTQKAEGLAQSEAIVKASISRVRPVVLAAGTTILGMVPLLTDAFFNSMAVTIMGGLAFATILTLLAAPVLYHTILRKERVAEKQSKA</sequence>
<dbReference type="SUPFAM" id="SSF82866">
    <property type="entry name" value="Multidrug efflux transporter AcrB transmembrane domain"/>
    <property type="match status" value="2"/>
</dbReference>
<organism evidence="2 3">
    <name type="scientific">Parasulfitobacter algicola</name>
    <dbReference type="NCBI Taxonomy" id="2614809"/>
    <lineage>
        <taxon>Bacteria</taxon>
        <taxon>Pseudomonadati</taxon>
        <taxon>Pseudomonadota</taxon>
        <taxon>Alphaproteobacteria</taxon>
        <taxon>Rhodobacterales</taxon>
        <taxon>Roseobacteraceae</taxon>
        <taxon>Parasulfitobacter</taxon>
    </lineage>
</organism>
<name>A0ABX2IU32_9RHOB</name>
<keyword evidence="1" id="KW-0812">Transmembrane</keyword>
<feature type="transmembrane region" description="Helical" evidence="1">
    <location>
        <begin position="458"/>
        <end position="485"/>
    </location>
</feature>
<dbReference type="PANTHER" id="PTHR32063">
    <property type="match status" value="1"/>
</dbReference>
<feature type="transmembrane region" description="Helical" evidence="1">
    <location>
        <begin position="955"/>
        <end position="975"/>
    </location>
</feature>
<feature type="transmembrane region" description="Helical" evidence="1">
    <location>
        <begin position="385"/>
        <end position="406"/>
    </location>
</feature>
<proteinExistence type="predicted"/>
<comment type="caution">
    <text evidence="2">The sequence shown here is derived from an EMBL/GenBank/DDBJ whole genome shotgun (WGS) entry which is preliminary data.</text>
</comment>
<keyword evidence="3" id="KW-1185">Reference proteome</keyword>
<dbReference type="RefSeq" id="WP_174136237.1">
    <property type="nucleotide sequence ID" value="NZ_JABUFE010000002.1"/>
</dbReference>
<reference evidence="2 3" key="1">
    <citation type="submission" date="2020-06" db="EMBL/GenBank/DDBJ databases">
        <title>Sulfitobacter algicola sp. nov., isolated from green algae.</title>
        <authorList>
            <person name="Wang C."/>
        </authorList>
    </citation>
    <scope>NUCLEOTIDE SEQUENCE [LARGE SCALE GENOMIC DNA]</scope>
    <source>
        <strain evidence="2 3">1151</strain>
    </source>
</reference>
<feature type="transmembrane region" description="Helical" evidence="1">
    <location>
        <begin position="906"/>
        <end position="927"/>
    </location>
</feature>
<dbReference type="PANTHER" id="PTHR32063:SF18">
    <property type="entry name" value="CATION EFFLUX SYSTEM PROTEIN"/>
    <property type="match status" value="1"/>
</dbReference>
<feature type="transmembrane region" description="Helical" evidence="1">
    <location>
        <begin position="521"/>
        <end position="541"/>
    </location>
</feature>
<feature type="transmembrane region" description="Helical" evidence="1">
    <location>
        <begin position="426"/>
        <end position="446"/>
    </location>
</feature>
<dbReference type="Proteomes" id="UP000777935">
    <property type="component" value="Unassembled WGS sequence"/>
</dbReference>
<evidence type="ECO:0000313" key="3">
    <source>
        <dbReference type="Proteomes" id="UP000777935"/>
    </source>
</evidence>
<protein>
    <submittedName>
        <fullName evidence="2">Efflux RND transporter permease subunit</fullName>
    </submittedName>
</protein>